<feature type="non-terminal residue" evidence="1">
    <location>
        <position position="1"/>
    </location>
</feature>
<dbReference type="AlphaFoldDB" id="A0A8S0T218"/>
<name>A0A8S0T218_OLEEU</name>
<reference evidence="1 2" key="1">
    <citation type="submission" date="2019-12" db="EMBL/GenBank/DDBJ databases">
        <authorList>
            <person name="Alioto T."/>
            <person name="Alioto T."/>
            <person name="Gomez Garrido J."/>
        </authorList>
    </citation>
    <scope>NUCLEOTIDE SEQUENCE [LARGE SCALE GENOMIC DNA]</scope>
</reference>
<evidence type="ECO:0000313" key="1">
    <source>
        <dbReference type="EMBL" id="CAA2998215.1"/>
    </source>
</evidence>
<dbReference type="Proteomes" id="UP000594638">
    <property type="component" value="Unassembled WGS sequence"/>
</dbReference>
<dbReference type="OrthoDB" id="185373at2759"/>
<accession>A0A8S0T218</accession>
<keyword evidence="2" id="KW-1185">Reference proteome</keyword>
<dbReference type="EMBL" id="CACTIH010005585">
    <property type="protein sequence ID" value="CAA2998215.1"/>
    <property type="molecule type" value="Genomic_DNA"/>
</dbReference>
<comment type="caution">
    <text evidence="1">The sequence shown here is derived from an EMBL/GenBank/DDBJ whole genome shotgun (WGS) entry which is preliminary data.</text>
</comment>
<protein>
    <submittedName>
        <fullName evidence="1">Uncharacterized protein</fullName>
    </submittedName>
</protein>
<evidence type="ECO:0000313" key="2">
    <source>
        <dbReference type="Proteomes" id="UP000594638"/>
    </source>
</evidence>
<sequence>MASEELEIFRDTAKKGAEIGLVTMSSIAEACGELRLSRDGNSVHGYMVGRDIENDRGAL</sequence>
<organism evidence="1 2">
    <name type="scientific">Olea europaea subsp. europaea</name>
    <dbReference type="NCBI Taxonomy" id="158383"/>
    <lineage>
        <taxon>Eukaryota</taxon>
        <taxon>Viridiplantae</taxon>
        <taxon>Streptophyta</taxon>
        <taxon>Embryophyta</taxon>
        <taxon>Tracheophyta</taxon>
        <taxon>Spermatophyta</taxon>
        <taxon>Magnoliopsida</taxon>
        <taxon>eudicotyledons</taxon>
        <taxon>Gunneridae</taxon>
        <taxon>Pentapetalae</taxon>
        <taxon>asterids</taxon>
        <taxon>lamiids</taxon>
        <taxon>Lamiales</taxon>
        <taxon>Oleaceae</taxon>
        <taxon>Oleeae</taxon>
        <taxon>Olea</taxon>
    </lineage>
</organism>
<gene>
    <name evidence="1" type="ORF">OLEA9_A102655</name>
</gene>
<dbReference type="Gramene" id="OE9A102655T1">
    <property type="protein sequence ID" value="OE9A102655C1"/>
    <property type="gene ID" value="OE9A102655"/>
</dbReference>
<proteinExistence type="predicted"/>